<feature type="domain" description="EGF-like" evidence="3">
    <location>
        <begin position="178"/>
        <end position="217"/>
    </location>
</feature>
<feature type="domain" description="EGF-like" evidence="3">
    <location>
        <begin position="83"/>
        <end position="125"/>
    </location>
</feature>
<sequence>MTGVWTNPAEAHGRTRVTMSQTVGRRQLDQGRWTVLIAVCLLLSTTLITAADDESDSKNPRKRTLLATGNSSIPAPTPSAPPVCTADCGQGTCVPTGTAAADYVCACIPSVSVNSVPSDPKSKCTIPATNPCATVDCGVAGQCVRSASLTDYTCQCMGNAVQANPGDPHSKCSNIPSACQAGNPCGTGTCGTDGSAAGFNCMCPAGSTQTTPQSPCVTLTPAPTANPCVGVSCNKGGCVVAGGAARCVCDPDAVQSNPAQATSPCVTAPSVTTSAPVATLAPTPTNPCTAGTYQCPANAVGCVPTGQTTYLCACADDSRVNGAGQSCPVTPAATPSPPALTAAPQNPSNPTPAPANPTPAPTTLPQQAQLTQTPPAPAAATPAPTNAGANLQNPGQSAAGGSGTVSGGSGSGLGDEESKSSSGRDTGITIGLIALAGCLAAVAFGIMFWACRKKTSSDKDADVTSAKTPLHPPSKLTSNVPSAAQYAENLRARPTSPRVVPYLSNGDDAAAQETPTARELLRQPSSARSVRTSYSKR</sequence>
<evidence type="ECO:0000313" key="5">
    <source>
        <dbReference type="Proteomes" id="UP000054558"/>
    </source>
</evidence>
<feature type="compositionally biased region" description="Polar residues" evidence="1">
    <location>
        <begin position="523"/>
        <end position="537"/>
    </location>
</feature>
<feature type="transmembrane region" description="Helical" evidence="2">
    <location>
        <begin position="428"/>
        <end position="450"/>
    </location>
</feature>
<feature type="compositionally biased region" description="Low complexity" evidence="1">
    <location>
        <begin position="363"/>
        <end position="397"/>
    </location>
</feature>
<dbReference type="InterPro" id="IPR000742">
    <property type="entry name" value="EGF"/>
</dbReference>
<feature type="domain" description="EGF-like" evidence="3">
    <location>
        <begin position="131"/>
        <end position="173"/>
    </location>
</feature>
<protein>
    <recommendedName>
        <fullName evidence="3">EGF-like domain-containing protein</fullName>
    </recommendedName>
</protein>
<feature type="compositionally biased region" description="Pro residues" evidence="1">
    <location>
        <begin position="347"/>
        <end position="362"/>
    </location>
</feature>
<dbReference type="OMA" id="GRHACEN"/>
<keyword evidence="5" id="KW-1185">Reference proteome</keyword>
<feature type="region of interest" description="Disordered" evidence="1">
    <location>
        <begin position="329"/>
        <end position="424"/>
    </location>
</feature>
<name>A0A1Y1IC92_KLENI</name>
<feature type="domain" description="EGF-like" evidence="3">
    <location>
        <begin position="227"/>
        <end position="266"/>
    </location>
</feature>
<feature type="region of interest" description="Disordered" evidence="1">
    <location>
        <begin position="52"/>
        <end position="78"/>
    </location>
</feature>
<evidence type="ECO:0000256" key="2">
    <source>
        <dbReference type="SAM" id="Phobius"/>
    </source>
</evidence>
<keyword evidence="2" id="KW-1133">Transmembrane helix</keyword>
<dbReference type="EMBL" id="DF237233">
    <property type="protein sequence ID" value="GAQ86357.1"/>
    <property type="molecule type" value="Genomic_DNA"/>
</dbReference>
<proteinExistence type="predicted"/>
<dbReference type="AlphaFoldDB" id="A0A1Y1IC92"/>
<dbReference type="SMART" id="SM00181">
    <property type="entry name" value="EGF"/>
    <property type="match status" value="5"/>
</dbReference>
<keyword evidence="2" id="KW-0812">Transmembrane</keyword>
<feature type="domain" description="EGF-like" evidence="3">
    <location>
        <begin position="287"/>
        <end position="328"/>
    </location>
</feature>
<evidence type="ECO:0000313" key="4">
    <source>
        <dbReference type="EMBL" id="GAQ86357.1"/>
    </source>
</evidence>
<organism evidence="4 5">
    <name type="scientific">Klebsormidium nitens</name>
    <name type="common">Green alga</name>
    <name type="synonym">Ulothrix nitens</name>
    <dbReference type="NCBI Taxonomy" id="105231"/>
    <lineage>
        <taxon>Eukaryota</taxon>
        <taxon>Viridiplantae</taxon>
        <taxon>Streptophyta</taxon>
        <taxon>Klebsormidiophyceae</taxon>
        <taxon>Klebsormidiales</taxon>
        <taxon>Klebsormidiaceae</taxon>
        <taxon>Klebsormidium</taxon>
    </lineage>
</organism>
<evidence type="ECO:0000259" key="3">
    <source>
        <dbReference type="SMART" id="SM00181"/>
    </source>
</evidence>
<feature type="region of interest" description="Disordered" evidence="1">
    <location>
        <begin position="457"/>
        <end position="537"/>
    </location>
</feature>
<evidence type="ECO:0000256" key="1">
    <source>
        <dbReference type="SAM" id="MobiDB-lite"/>
    </source>
</evidence>
<gene>
    <name evidence="4" type="ORF">KFL_002840080</name>
</gene>
<reference evidence="4 5" key="1">
    <citation type="journal article" date="2014" name="Nat. Commun.">
        <title>Klebsormidium flaccidum genome reveals primary factors for plant terrestrial adaptation.</title>
        <authorList>
            <person name="Hori K."/>
            <person name="Maruyama F."/>
            <person name="Fujisawa T."/>
            <person name="Togashi T."/>
            <person name="Yamamoto N."/>
            <person name="Seo M."/>
            <person name="Sato S."/>
            <person name="Yamada T."/>
            <person name="Mori H."/>
            <person name="Tajima N."/>
            <person name="Moriyama T."/>
            <person name="Ikeuchi M."/>
            <person name="Watanabe M."/>
            <person name="Wada H."/>
            <person name="Kobayashi K."/>
            <person name="Saito M."/>
            <person name="Masuda T."/>
            <person name="Sasaki-Sekimoto Y."/>
            <person name="Mashiguchi K."/>
            <person name="Awai K."/>
            <person name="Shimojima M."/>
            <person name="Masuda S."/>
            <person name="Iwai M."/>
            <person name="Nobusawa T."/>
            <person name="Narise T."/>
            <person name="Kondo S."/>
            <person name="Saito H."/>
            <person name="Sato R."/>
            <person name="Murakawa M."/>
            <person name="Ihara Y."/>
            <person name="Oshima-Yamada Y."/>
            <person name="Ohtaka K."/>
            <person name="Satoh M."/>
            <person name="Sonobe K."/>
            <person name="Ishii M."/>
            <person name="Ohtani R."/>
            <person name="Kanamori-Sato M."/>
            <person name="Honoki R."/>
            <person name="Miyazaki D."/>
            <person name="Mochizuki H."/>
            <person name="Umetsu J."/>
            <person name="Higashi K."/>
            <person name="Shibata D."/>
            <person name="Kamiya Y."/>
            <person name="Sato N."/>
            <person name="Nakamura Y."/>
            <person name="Tabata S."/>
            <person name="Ida S."/>
            <person name="Kurokawa K."/>
            <person name="Ohta H."/>
        </authorList>
    </citation>
    <scope>NUCLEOTIDE SEQUENCE [LARGE SCALE GENOMIC DNA]</scope>
    <source>
        <strain evidence="4 5">NIES-2285</strain>
    </source>
</reference>
<feature type="compositionally biased region" description="Gly residues" evidence="1">
    <location>
        <begin position="398"/>
        <end position="413"/>
    </location>
</feature>
<keyword evidence="2" id="KW-0472">Membrane</keyword>
<dbReference type="Proteomes" id="UP000054558">
    <property type="component" value="Unassembled WGS sequence"/>
</dbReference>
<accession>A0A1Y1IC92</accession>